<dbReference type="PANTHER" id="PTHR37422:SF23">
    <property type="entry name" value="TEICHURONIC ACID BIOSYNTHESIS PROTEIN TUAE"/>
    <property type="match status" value="1"/>
</dbReference>
<dbReference type="PANTHER" id="PTHR37422">
    <property type="entry name" value="TEICHURONIC ACID BIOSYNTHESIS PROTEIN TUAE"/>
    <property type="match status" value="1"/>
</dbReference>
<evidence type="ECO:0000313" key="9">
    <source>
        <dbReference type="Proteomes" id="UP000245137"/>
    </source>
</evidence>
<evidence type="ECO:0000259" key="7">
    <source>
        <dbReference type="Pfam" id="PF04932"/>
    </source>
</evidence>
<sequence>MFALTAFTVIASFLLGGGTRSGMVSDAILELLALPLLLCGLWRWRDIPADRRPRSIFVLCAASALLLSMQLLPLPPALWTMLPHRQPIIESIQSIQRDLPWMPMSVDPLLTLASLLTMIAPLSVFIAASCLEGEQRRHLALLILPMSAVSVFLGLLQVAQGEDSPLRFFNYTNPTEAVGFFANRNHFSAFLYCAILFASAWLAETASKAAPADSKHRFEMTSFVAATAAATLIVILLSGQAMARSRAGIALTLLALIGAIAIAYAKRRDIQANGSSNRLLLGAITVGAILPAPFALYRVLDRFDAGMFDETRWTIAIRAMGAARTFFPFGAGIGTFVPVYAGFERPEDAVVNAYVNHAHNDLLELFLESGVIGVGVAAAFIGWWARSSWRIWRGPAASRPALEEPYARAATLAVALLLLHSLVDYPLRTAAMTTIFALACALMIDPPLVAANRQPDHSDDGPSRRKSAKAPPTRPISIGTPNAEAPPPRASAAPVIDWPTEPKGARRQTSVREKAE</sequence>
<dbReference type="EMBL" id="PUIV01000004">
    <property type="protein sequence ID" value="PWB95066.1"/>
    <property type="molecule type" value="Genomic_DNA"/>
</dbReference>
<feature type="region of interest" description="Disordered" evidence="5">
    <location>
        <begin position="451"/>
        <end position="516"/>
    </location>
</feature>
<dbReference type="InterPro" id="IPR051533">
    <property type="entry name" value="WaaL-like"/>
</dbReference>
<name>A0A2U1STY4_METSR</name>
<evidence type="ECO:0000256" key="2">
    <source>
        <dbReference type="ARBA" id="ARBA00022692"/>
    </source>
</evidence>
<dbReference type="Pfam" id="PF04932">
    <property type="entry name" value="Wzy_C"/>
    <property type="match status" value="1"/>
</dbReference>
<organism evidence="8 9">
    <name type="scientific">Methylosinus sporium</name>
    <dbReference type="NCBI Taxonomy" id="428"/>
    <lineage>
        <taxon>Bacteria</taxon>
        <taxon>Pseudomonadati</taxon>
        <taxon>Pseudomonadota</taxon>
        <taxon>Alphaproteobacteria</taxon>
        <taxon>Hyphomicrobiales</taxon>
        <taxon>Methylocystaceae</taxon>
        <taxon>Methylosinus</taxon>
    </lineage>
</organism>
<keyword evidence="4 6" id="KW-0472">Membrane</keyword>
<comment type="caution">
    <text evidence="8">The sequence shown here is derived from an EMBL/GenBank/DDBJ whole genome shotgun (WGS) entry which is preliminary data.</text>
</comment>
<dbReference type="OrthoDB" id="7628239at2"/>
<feature type="transmembrane region" description="Helical" evidence="6">
    <location>
        <begin position="186"/>
        <end position="203"/>
    </location>
</feature>
<feature type="transmembrane region" description="Helical" evidence="6">
    <location>
        <begin position="27"/>
        <end position="44"/>
    </location>
</feature>
<gene>
    <name evidence="8" type="ORF">C5689_04565</name>
</gene>
<feature type="compositionally biased region" description="Basic and acidic residues" evidence="5">
    <location>
        <begin position="454"/>
        <end position="463"/>
    </location>
</feature>
<reference evidence="8 9" key="1">
    <citation type="journal article" date="2018" name="Appl. Microbiol. Biotechnol.">
        <title>Co-cultivation of the strictly anaerobic methanogen Methanosarcina barkeri with aerobic methanotrophs in an oxygen-limited membrane bioreactor.</title>
        <authorList>
            <person name="In 't Zandt M.H."/>
            <person name="van den Bosch T.J.M."/>
            <person name="Rijkers R."/>
            <person name="van Kessel M.A.H.J."/>
            <person name="Jetten M.S.M."/>
            <person name="Welte C.U."/>
        </authorList>
    </citation>
    <scope>NUCLEOTIDE SEQUENCE [LARGE SCALE GENOMIC DNA]</scope>
    <source>
        <strain evidence="8 9">DSM 17706</strain>
    </source>
</reference>
<dbReference type="InterPro" id="IPR007016">
    <property type="entry name" value="O-antigen_ligase-rel_domated"/>
</dbReference>
<comment type="subcellular location">
    <subcellularLocation>
        <location evidence="1">Membrane</location>
        <topology evidence="1">Multi-pass membrane protein</topology>
    </subcellularLocation>
</comment>
<feature type="transmembrane region" description="Helical" evidence="6">
    <location>
        <begin position="109"/>
        <end position="127"/>
    </location>
</feature>
<feature type="transmembrane region" description="Helical" evidence="6">
    <location>
        <begin position="249"/>
        <end position="267"/>
    </location>
</feature>
<dbReference type="AlphaFoldDB" id="A0A2U1STY4"/>
<feature type="transmembrane region" description="Helical" evidence="6">
    <location>
        <begin position="139"/>
        <end position="159"/>
    </location>
</feature>
<evidence type="ECO:0000256" key="5">
    <source>
        <dbReference type="SAM" id="MobiDB-lite"/>
    </source>
</evidence>
<feature type="transmembrane region" description="Helical" evidence="6">
    <location>
        <begin position="223"/>
        <end position="243"/>
    </location>
</feature>
<accession>A0A2U1STY4</accession>
<keyword evidence="9" id="KW-1185">Reference proteome</keyword>
<protein>
    <submittedName>
        <fullName evidence="8">Polymerase</fullName>
    </submittedName>
</protein>
<keyword evidence="2 6" id="KW-0812">Transmembrane</keyword>
<feature type="domain" description="O-antigen ligase-related" evidence="7">
    <location>
        <begin position="233"/>
        <end position="375"/>
    </location>
</feature>
<feature type="transmembrane region" description="Helical" evidence="6">
    <location>
        <begin position="279"/>
        <end position="300"/>
    </location>
</feature>
<evidence type="ECO:0000256" key="4">
    <source>
        <dbReference type="ARBA" id="ARBA00023136"/>
    </source>
</evidence>
<dbReference type="Proteomes" id="UP000245137">
    <property type="component" value="Unassembled WGS sequence"/>
</dbReference>
<keyword evidence="3 6" id="KW-1133">Transmembrane helix</keyword>
<feature type="transmembrane region" description="Helical" evidence="6">
    <location>
        <begin position="365"/>
        <end position="385"/>
    </location>
</feature>
<dbReference type="GO" id="GO:0016020">
    <property type="term" value="C:membrane"/>
    <property type="evidence" value="ECO:0007669"/>
    <property type="project" value="UniProtKB-SubCell"/>
</dbReference>
<feature type="transmembrane region" description="Helical" evidence="6">
    <location>
        <begin position="56"/>
        <end position="74"/>
    </location>
</feature>
<evidence type="ECO:0000256" key="3">
    <source>
        <dbReference type="ARBA" id="ARBA00022989"/>
    </source>
</evidence>
<evidence type="ECO:0000313" key="8">
    <source>
        <dbReference type="EMBL" id="PWB95066.1"/>
    </source>
</evidence>
<proteinExistence type="predicted"/>
<dbReference type="RefSeq" id="WP_108916090.1">
    <property type="nucleotide sequence ID" value="NZ_BGJY01000002.1"/>
</dbReference>
<evidence type="ECO:0000256" key="1">
    <source>
        <dbReference type="ARBA" id="ARBA00004141"/>
    </source>
</evidence>
<evidence type="ECO:0000256" key="6">
    <source>
        <dbReference type="SAM" id="Phobius"/>
    </source>
</evidence>